<proteinExistence type="predicted"/>
<sequence>MATSSLRRLSSQINRIPSLSPFTKSILTRSSATASAKVSDRIVKLSAIDPGRPETRDRRVFQEWLEKLPPRSYDEEYVLKRNSRARVLNKHSRLGCQVVLTKDLQGMVVAVPEPKPWDIP</sequence>
<evidence type="ECO:0000256" key="3">
    <source>
        <dbReference type="ARBA" id="ARBA00023004"/>
    </source>
</evidence>
<evidence type="ECO:0000313" key="6">
    <source>
        <dbReference type="Proteomes" id="UP001141253"/>
    </source>
</evidence>
<protein>
    <submittedName>
        <fullName evidence="5">Uncharacterized protein</fullName>
    </submittedName>
</protein>
<evidence type="ECO:0000313" key="5">
    <source>
        <dbReference type="EMBL" id="KAJ6390105.1"/>
    </source>
</evidence>
<dbReference type="PANTHER" id="PTHR23426:SF35">
    <property type="entry name" value="2FE-2S FERREDOXIN-LIKE SUPERFAMILY PROTEIN"/>
    <property type="match status" value="1"/>
</dbReference>
<evidence type="ECO:0000256" key="1">
    <source>
        <dbReference type="ARBA" id="ARBA00022714"/>
    </source>
</evidence>
<name>A0ABQ9BVB5_9ROSI</name>
<keyword evidence="4" id="KW-0411">Iron-sulfur</keyword>
<dbReference type="SUPFAM" id="SSF54292">
    <property type="entry name" value="2Fe-2S ferredoxin-like"/>
    <property type="match status" value="1"/>
</dbReference>
<reference evidence="5" key="1">
    <citation type="submission" date="2022-10" db="EMBL/GenBank/DDBJ databases">
        <authorList>
            <person name="Hyden B.L."/>
            <person name="Feng K."/>
            <person name="Yates T."/>
            <person name="Jawdy S."/>
            <person name="Smart L.B."/>
            <person name="Muchero W."/>
        </authorList>
    </citation>
    <scope>NUCLEOTIDE SEQUENCE</scope>
    <source>
        <tissue evidence="5">Shoot tip</tissue>
    </source>
</reference>
<evidence type="ECO:0000256" key="4">
    <source>
        <dbReference type="ARBA" id="ARBA00023014"/>
    </source>
</evidence>
<dbReference type="Proteomes" id="UP001141253">
    <property type="component" value="Chromosome 2"/>
</dbReference>
<keyword evidence="3" id="KW-0408">Iron</keyword>
<reference evidence="5" key="2">
    <citation type="journal article" date="2023" name="Int. J. Mol. Sci.">
        <title>De Novo Assembly and Annotation of 11 Diverse Shrub Willow (Salix) Genomes Reveals Novel Gene Organization in Sex-Linked Regions.</title>
        <authorList>
            <person name="Hyden B."/>
            <person name="Feng K."/>
            <person name="Yates T.B."/>
            <person name="Jawdy S."/>
            <person name="Cereghino C."/>
            <person name="Smart L.B."/>
            <person name="Muchero W."/>
        </authorList>
    </citation>
    <scope>NUCLEOTIDE SEQUENCE</scope>
    <source>
        <tissue evidence="5">Shoot tip</tissue>
    </source>
</reference>
<evidence type="ECO:0000256" key="2">
    <source>
        <dbReference type="ARBA" id="ARBA00022723"/>
    </source>
</evidence>
<dbReference type="Gene3D" id="3.10.20.30">
    <property type="match status" value="1"/>
</dbReference>
<accession>A0ABQ9BVB5</accession>
<dbReference type="PANTHER" id="PTHR23426">
    <property type="entry name" value="FERREDOXIN/ADRENODOXIN"/>
    <property type="match status" value="1"/>
</dbReference>
<keyword evidence="1" id="KW-0001">2Fe-2S</keyword>
<keyword evidence="2" id="KW-0479">Metal-binding</keyword>
<comment type="caution">
    <text evidence="5">The sequence shown here is derived from an EMBL/GenBank/DDBJ whole genome shotgun (WGS) entry which is preliminary data.</text>
</comment>
<organism evidence="5 6">
    <name type="scientific">Salix suchowensis</name>
    <dbReference type="NCBI Taxonomy" id="1278906"/>
    <lineage>
        <taxon>Eukaryota</taxon>
        <taxon>Viridiplantae</taxon>
        <taxon>Streptophyta</taxon>
        <taxon>Embryophyta</taxon>
        <taxon>Tracheophyta</taxon>
        <taxon>Spermatophyta</taxon>
        <taxon>Magnoliopsida</taxon>
        <taxon>eudicotyledons</taxon>
        <taxon>Gunneridae</taxon>
        <taxon>Pentapetalae</taxon>
        <taxon>rosids</taxon>
        <taxon>fabids</taxon>
        <taxon>Malpighiales</taxon>
        <taxon>Salicaceae</taxon>
        <taxon>Saliceae</taxon>
        <taxon>Salix</taxon>
    </lineage>
</organism>
<keyword evidence="6" id="KW-1185">Reference proteome</keyword>
<dbReference type="InterPro" id="IPR036010">
    <property type="entry name" value="2Fe-2S_ferredoxin-like_sf"/>
</dbReference>
<dbReference type="InterPro" id="IPR001055">
    <property type="entry name" value="Adrenodoxin-like"/>
</dbReference>
<gene>
    <name evidence="5" type="ORF">OIU77_024342</name>
</gene>
<dbReference type="EMBL" id="JAPFFI010000006">
    <property type="protein sequence ID" value="KAJ6390105.1"/>
    <property type="molecule type" value="Genomic_DNA"/>
</dbReference>
<dbReference type="InterPro" id="IPR012675">
    <property type="entry name" value="Beta-grasp_dom_sf"/>
</dbReference>